<dbReference type="Proteomes" id="UP000754563">
    <property type="component" value="Unassembled WGS sequence"/>
</dbReference>
<organism evidence="3 4">
    <name type="scientific">Candidatus Dojkabacteria bacterium</name>
    <dbReference type="NCBI Taxonomy" id="2099670"/>
    <lineage>
        <taxon>Bacteria</taxon>
        <taxon>Candidatus Dojkabacteria</taxon>
    </lineage>
</organism>
<dbReference type="EMBL" id="JAGQLH010000005">
    <property type="protein sequence ID" value="MCA9385153.1"/>
    <property type="molecule type" value="Genomic_DNA"/>
</dbReference>
<dbReference type="PANTHER" id="PTHR43308">
    <property type="entry name" value="OUTER MEMBRANE PROTEIN ALPHA-RELATED"/>
    <property type="match status" value="1"/>
</dbReference>
<keyword evidence="1" id="KW-1133">Transmembrane helix</keyword>
<dbReference type="PROSITE" id="PS51272">
    <property type="entry name" value="SLH"/>
    <property type="match status" value="2"/>
</dbReference>
<keyword evidence="1" id="KW-0472">Membrane</keyword>
<protein>
    <submittedName>
        <fullName evidence="3">S-layer homology domain-containing protein</fullName>
    </submittedName>
</protein>
<feature type="domain" description="SLH" evidence="2">
    <location>
        <begin position="95"/>
        <end position="158"/>
    </location>
</feature>
<proteinExistence type="predicted"/>
<accession>A0A955RK96</accession>
<reference evidence="3" key="1">
    <citation type="submission" date="2020-04" db="EMBL/GenBank/DDBJ databases">
        <authorList>
            <person name="Zhang T."/>
        </authorList>
    </citation>
    <scope>NUCLEOTIDE SEQUENCE</scope>
    <source>
        <strain evidence="3">HKST-UBA11</strain>
    </source>
</reference>
<sequence>MTTKVKAFSIFILLSTIGALFFSVYQFPHAEEIDTTCNYAFGDVKPDNVFCPYVEYLLMQEVISPNPNYSPDEDITRGAFAKLIVNSFGIPINTSGEAFPDVPADHTFYEFIMTLKDAEIIQGYPDGTYRPDESITRGAAMKFILNAAQYSDADLFDEVTTNIKFPDIPQNHSFSPFIYAVFAATENNDSLTKIIGGYSSGNFEPDTNLTRGQVAKVLANSTKYADIQNISCSEFFCQDKFEPMLTGNYFNNDLYSVFHPGWTLTSDSSIGNQDDLDSTFNSIAPLVQTENHLTLAHPTDEGFIFVTSVEYQTFLETLTNMVENIYLPSIESLEPSETLTQSQIDAMRMTLEEQLITLKSSPSSTDLISIIAEQTTYTDTLLVGEFTESELTIEKQLIDDATFQLILRFNQLLEDGEPVELITRYVANDDTIYIILGALHGDVVSESDVLFVFDNIEL</sequence>
<dbReference type="Pfam" id="PF00395">
    <property type="entry name" value="SLH"/>
    <property type="match status" value="3"/>
</dbReference>
<dbReference type="InterPro" id="IPR001119">
    <property type="entry name" value="SLH_dom"/>
</dbReference>
<gene>
    <name evidence="3" type="ORF">KC717_00730</name>
</gene>
<dbReference type="AlphaFoldDB" id="A0A955RK96"/>
<evidence type="ECO:0000256" key="1">
    <source>
        <dbReference type="SAM" id="Phobius"/>
    </source>
</evidence>
<feature type="domain" description="SLH" evidence="2">
    <location>
        <begin position="161"/>
        <end position="232"/>
    </location>
</feature>
<evidence type="ECO:0000313" key="3">
    <source>
        <dbReference type="EMBL" id="MCA9385153.1"/>
    </source>
</evidence>
<reference evidence="3" key="2">
    <citation type="journal article" date="2021" name="Microbiome">
        <title>Successional dynamics and alternative stable states in a saline activated sludge microbial community over 9 years.</title>
        <authorList>
            <person name="Wang Y."/>
            <person name="Ye J."/>
            <person name="Ju F."/>
            <person name="Liu L."/>
            <person name="Boyd J.A."/>
            <person name="Deng Y."/>
            <person name="Parks D.H."/>
            <person name="Jiang X."/>
            <person name="Yin X."/>
            <person name="Woodcroft B.J."/>
            <person name="Tyson G.W."/>
            <person name="Hugenholtz P."/>
            <person name="Polz M.F."/>
            <person name="Zhang T."/>
        </authorList>
    </citation>
    <scope>NUCLEOTIDE SEQUENCE</scope>
    <source>
        <strain evidence="3">HKST-UBA11</strain>
    </source>
</reference>
<name>A0A955RK96_9BACT</name>
<dbReference type="InterPro" id="IPR051465">
    <property type="entry name" value="Cell_Envelope_Struct_Comp"/>
</dbReference>
<comment type="caution">
    <text evidence="3">The sequence shown here is derived from an EMBL/GenBank/DDBJ whole genome shotgun (WGS) entry which is preliminary data.</text>
</comment>
<evidence type="ECO:0000259" key="2">
    <source>
        <dbReference type="PROSITE" id="PS51272"/>
    </source>
</evidence>
<keyword evidence="1" id="KW-0812">Transmembrane</keyword>
<feature type="transmembrane region" description="Helical" evidence="1">
    <location>
        <begin position="7"/>
        <end position="27"/>
    </location>
</feature>
<evidence type="ECO:0000313" key="4">
    <source>
        <dbReference type="Proteomes" id="UP000754563"/>
    </source>
</evidence>